<dbReference type="eggNOG" id="COG0845">
    <property type="taxonomic scope" value="Bacteria"/>
</dbReference>
<evidence type="ECO:0000313" key="5">
    <source>
        <dbReference type="EMBL" id="ABR43706.1"/>
    </source>
</evidence>
<dbReference type="PaxDb" id="435591-BDI_1971"/>
<gene>
    <name evidence="5" type="ordered locus">BDI_1971</name>
</gene>
<reference evidence="5 6" key="1">
    <citation type="journal article" date="2007" name="PLoS Biol.">
        <title>Evolution of symbiotic bacteria in the distal human intestine.</title>
        <authorList>
            <person name="Xu J."/>
            <person name="Mahowald M.A."/>
            <person name="Ley R.E."/>
            <person name="Lozupone C.A."/>
            <person name="Hamady M."/>
            <person name="Martens E.C."/>
            <person name="Henrissat B."/>
            <person name="Coutinho P.M."/>
            <person name="Minx P."/>
            <person name="Latreille P."/>
            <person name="Cordum H."/>
            <person name="Van Brunt A."/>
            <person name="Kim K."/>
            <person name="Fulton R.S."/>
            <person name="Fulton L.A."/>
            <person name="Clifton S.W."/>
            <person name="Wilson R.K."/>
            <person name="Knight R.D."/>
            <person name="Gordon J.I."/>
        </authorList>
    </citation>
    <scope>NUCLEOTIDE SEQUENCE [LARGE SCALE GENOMIC DNA]</scope>
    <source>
        <strain evidence="6">ATCC 8503 / DSM 20701 / CIP 104284 / JCM 5825 / NCTC 11152</strain>
    </source>
</reference>
<dbReference type="HOGENOM" id="CLU_018816_16_0_10"/>
<dbReference type="GO" id="GO:0030313">
    <property type="term" value="C:cell envelope"/>
    <property type="evidence" value="ECO:0007669"/>
    <property type="project" value="UniProtKB-SubCell"/>
</dbReference>
<dbReference type="InterPro" id="IPR050465">
    <property type="entry name" value="UPF0194_transport"/>
</dbReference>
<dbReference type="KEGG" id="pdi:BDI_1971"/>
<dbReference type="Gene3D" id="2.40.50.100">
    <property type="match status" value="1"/>
</dbReference>
<evidence type="ECO:0000256" key="2">
    <source>
        <dbReference type="ARBA" id="ARBA00023054"/>
    </source>
</evidence>
<dbReference type="PANTHER" id="PTHR32347">
    <property type="entry name" value="EFFLUX SYSTEM COMPONENT YKNX-RELATED"/>
    <property type="match status" value="1"/>
</dbReference>
<keyword evidence="2" id="KW-0175">Coiled coil</keyword>
<dbReference type="InterPro" id="IPR058649">
    <property type="entry name" value="CzcB_C"/>
</dbReference>
<evidence type="ECO:0000259" key="4">
    <source>
        <dbReference type="Pfam" id="PF25975"/>
    </source>
</evidence>
<evidence type="ECO:0000256" key="3">
    <source>
        <dbReference type="SAM" id="Phobius"/>
    </source>
</evidence>
<comment type="subcellular location">
    <subcellularLocation>
        <location evidence="1">Cell envelope</location>
    </subcellularLocation>
</comment>
<keyword evidence="3" id="KW-0812">Transmembrane</keyword>
<organism evidence="5 6">
    <name type="scientific">Parabacteroides distasonis (strain ATCC 8503 / DSM 20701 / CIP 104284 / JCM 5825 / NCTC 11152)</name>
    <dbReference type="NCBI Taxonomy" id="435591"/>
    <lineage>
        <taxon>Bacteria</taxon>
        <taxon>Pseudomonadati</taxon>
        <taxon>Bacteroidota</taxon>
        <taxon>Bacteroidia</taxon>
        <taxon>Bacteroidales</taxon>
        <taxon>Tannerellaceae</taxon>
        <taxon>Parabacteroides</taxon>
    </lineage>
</organism>
<accession>A6LDE2</accession>
<keyword evidence="3" id="KW-0472">Membrane</keyword>
<dbReference type="EMBL" id="CP000140">
    <property type="protein sequence ID" value="ABR43706.1"/>
    <property type="molecule type" value="Genomic_DNA"/>
</dbReference>
<keyword evidence="3" id="KW-1133">Transmembrane helix</keyword>
<dbReference type="Gene3D" id="2.40.420.20">
    <property type="match status" value="1"/>
</dbReference>
<protein>
    <submittedName>
        <fullName evidence="5">ABC transporter permease</fullName>
    </submittedName>
</protein>
<sequence>MNICRFSLLMSLFSYKSGHSVRYRTSLLFYFFNKSITYVFGTGFALWRVENKNKRNMDREISKEVRQKEQRKQFIKLGAGIGIAVVLIGGVIGFMQTSLQRKDLVFSTVDKGVIEVSVSASGKVVPAFEEIINSPINSRIVEIYKKGGDSVDVGTPILKLDLLSAETDYKKQLDEEQMKRLQLDQLRIQNRNKLSEMEMQLKVSRMELNRKEVELRNERYLDSLGAGTTDKVRQVELDYNVSVLKLKEDEQKYENEKSLTDADYKVKELDLNIFRKSLAETKRTLEDAQIRSPRKAILTYVNNEVGAQVSQGSRVAIVSDLSHFKIEGEIADTYGDRIAAGSKAVVKIGNDKLDGVVSDVTPLSKNGVISFTVQLEEDNHRRLRSGLKTDVYVMNAIKDDVLRISNASFYVGKGEYELFVVNGDQLIKRKVQLGDSNFEYVEVVGGLEPGDEVVVSDMTSFKEKNKLKLK</sequence>
<feature type="transmembrane region" description="Helical" evidence="3">
    <location>
        <begin position="28"/>
        <end position="49"/>
    </location>
</feature>
<dbReference type="STRING" id="435591.BDI_1971"/>
<evidence type="ECO:0000313" key="6">
    <source>
        <dbReference type="Proteomes" id="UP000000566"/>
    </source>
</evidence>
<dbReference type="Proteomes" id="UP000000566">
    <property type="component" value="Chromosome"/>
</dbReference>
<dbReference type="AlphaFoldDB" id="A6LDE2"/>
<dbReference type="Pfam" id="PF25975">
    <property type="entry name" value="CzcB_C"/>
    <property type="match status" value="1"/>
</dbReference>
<name>A6LDE2_PARD8</name>
<evidence type="ECO:0000256" key="1">
    <source>
        <dbReference type="ARBA" id="ARBA00004196"/>
    </source>
</evidence>
<feature type="transmembrane region" description="Helical" evidence="3">
    <location>
        <begin position="74"/>
        <end position="95"/>
    </location>
</feature>
<keyword evidence="6" id="KW-1185">Reference proteome</keyword>
<proteinExistence type="predicted"/>
<dbReference type="PANTHER" id="PTHR32347:SF14">
    <property type="entry name" value="EFFLUX SYSTEM COMPONENT YKNX-RELATED"/>
    <property type="match status" value="1"/>
</dbReference>
<feature type="domain" description="CzcB-like C-terminal circularly permuted SH3-like" evidence="4">
    <location>
        <begin position="416"/>
        <end position="456"/>
    </location>
</feature>